<evidence type="ECO:0000313" key="2">
    <source>
        <dbReference type="Proteomes" id="UP000472260"/>
    </source>
</evidence>
<dbReference type="PANTHER" id="PTHR15666:SF1">
    <property type="entry name" value="COMM DOMAIN-CONTAINING PROTEIN 5"/>
    <property type="match status" value="1"/>
</dbReference>
<reference evidence="1" key="2">
    <citation type="submission" date="2025-09" db="UniProtKB">
        <authorList>
            <consortium name="Ensembl"/>
        </authorList>
    </citation>
    <scope>IDENTIFICATION</scope>
</reference>
<dbReference type="InterPro" id="IPR037357">
    <property type="entry name" value="COMMD5"/>
</dbReference>
<sequence length="71" mass="8359">MLFSCKKYTKHFKYTNLALTIFHTYTGDIALSGVSLRFLPVVKFQELRYNVSLIVKEMNDIEKRSILKIQD</sequence>
<dbReference type="GO" id="GO:0005634">
    <property type="term" value="C:nucleus"/>
    <property type="evidence" value="ECO:0007669"/>
    <property type="project" value="TreeGrafter"/>
</dbReference>
<evidence type="ECO:0000313" key="1">
    <source>
        <dbReference type="Ensembl" id="ENSSANP00000082235.1"/>
    </source>
</evidence>
<dbReference type="PANTHER" id="PTHR15666">
    <property type="entry name" value="COMM DOMAIN CONTAINING PROTEIN 5"/>
    <property type="match status" value="1"/>
</dbReference>
<reference evidence="1" key="1">
    <citation type="submission" date="2025-08" db="UniProtKB">
        <authorList>
            <consortium name="Ensembl"/>
        </authorList>
    </citation>
    <scope>IDENTIFICATION</scope>
</reference>
<dbReference type="Ensembl" id="ENSSANT00000087398.1">
    <property type="protein sequence ID" value="ENSSANP00000082235.1"/>
    <property type="gene ID" value="ENSSANG00000040832.1"/>
</dbReference>
<name>A0A671RFG2_9TELE</name>
<proteinExistence type="predicted"/>
<accession>A0A671RFG2</accession>
<dbReference type="AlphaFoldDB" id="A0A671RFG2"/>
<keyword evidence="2" id="KW-1185">Reference proteome</keyword>
<protein>
    <submittedName>
        <fullName evidence="1">Uncharacterized protein</fullName>
    </submittedName>
</protein>
<dbReference type="Proteomes" id="UP000472260">
    <property type="component" value="Unassembled WGS sequence"/>
</dbReference>
<organism evidence="1 2">
    <name type="scientific">Sinocyclocheilus anshuiensis</name>
    <dbReference type="NCBI Taxonomy" id="1608454"/>
    <lineage>
        <taxon>Eukaryota</taxon>
        <taxon>Metazoa</taxon>
        <taxon>Chordata</taxon>
        <taxon>Craniata</taxon>
        <taxon>Vertebrata</taxon>
        <taxon>Euteleostomi</taxon>
        <taxon>Actinopterygii</taxon>
        <taxon>Neopterygii</taxon>
        <taxon>Teleostei</taxon>
        <taxon>Ostariophysi</taxon>
        <taxon>Cypriniformes</taxon>
        <taxon>Cyprinidae</taxon>
        <taxon>Cyprininae</taxon>
        <taxon>Sinocyclocheilus</taxon>
    </lineage>
</organism>